<dbReference type="EMBL" id="MSPP01000001">
    <property type="protein sequence ID" value="OUD10186.1"/>
    <property type="molecule type" value="Genomic_DNA"/>
</dbReference>
<feature type="region of interest" description="Disordered" evidence="1">
    <location>
        <begin position="109"/>
        <end position="134"/>
    </location>
</feature>
<dbReference type="Proteomes" id="UP000194664">
    <property type="component" value="Unassembled WGS sequence"/>
</dbReference>
<comment type="caution">
    <text evidence="2">The sequence shown here is derived from an EMBL/GenBank/DDBJ whole genome shotgun (WGS) entry which is preliminary data.</text>
</comment>
<dbReference type="RefSeq" id="WP_133064470.1">
    <property type="nucleotide sequence ID" value="NZ_MSPP01000001.1"/>
</dbReference>
<gene>
    <name evidence="2" type="ORF">BVC71_01325</name>
</gene>
<proteinExistence type="predicted"/>
<reference evidence="2 3" key="1">
    <citation type="submission" date="2016-12" db="EMBL/GenBank/DDBJ databases">
        <title>The draft genome sequence of HSLHS2.</title>
        <authorList>
            <person name="Hu D."/>
            <person name="Wang L."/>
            <person name="Shao Z."/>
        </authorList>
    </citation>
    <scope>NUCLEOTIDE SEQUENCE [LARGE SCALE GENOMIC DNA]</scope>
    <source>
        <strain evidence="2">MCCC 1A06712</strain>
    </source>
</reference>
<name>A0A251X0S4_9RHOB</name>
<dbReference type="AlphaFoldDB" id="A0A251X0S4"/>
<organism evidence="2 3">
    <name type="scientific">Marivivens niveibacter</name>
    <dbReference type="NCBI Taxonomy" id="1930667"/>
    <lineage>
        <taxon>Bacteria</taxon>
        <taxon>Pseudomonadati</taxon>
        <taxon>Pseudomonadota</taxon>
        <taxon>Alphaproteobacteria</taxon>
        <taxon>Rhodobacterales</taxon>
        <taxon>Paracoccaceae</taxon>
        <taxon>Marivivens group</taxon>
        <taxon>Marivivens</taxon>
    </lineage>
</organism>
<evidence type="ECO:0000313" key="2">
    <source>
        <dbReference type="EMBL" id="OUD10186.1"/>
    </source>
</evidence>
<keyword evidence="3" id="KW-1185">Reference proteome</keyword>
<accession>A0A251X0S4</accession>
<protein>
    <recommendedName>
        <fullName evidence="4">Flagellar FliJ protein</fullName>
    </recommendedName>
</protein>
<evidence type="ECO:0000256" key="1">
    <source>
        <dbReference type="SAM" id="MobiDB-lite"/>
    </source>
</evidence>
<evidence type="ECO:0008006" key="4">
    <source>
        <dbReference type="Google" id="ProtNLM"/>
    </source>
</evidence>
<sequence>MRNRSDLYTLMAKKEAATKAEKMRELRNITAAHNQAEMLSERLRTILDERQVKGPVLAAQLRSASSLNTKIAAEAAVQSERKVELSKKLEQSRTEFARQDYKTQYLVNAAAQARAEEEDEREAREMASRPVPRR</sequence>
<evidence type="ECO:0000313" key="3">
    <source>
        <dbReference type="Proteomes" id="UP000194664"/>
    </source>
</evidence>